<keyword evidence="7" id="KW-1185">Reference proteome</keyword>
<dbReference type="AlphaFoldDB" id="A0A7X2D109"/>
<sequence>MVVPLYQKISEDLKDQILTHKIEVGEKLPTELELSETYHVSRITAKRALNELEQIGLVSRTRGKGSFVKKNSEKKTLSQTTKQILFILPFGESTFGDFTVGLIPYVKQFGYTVFITNGDYLRETPVKTIAETFDGLVFYPLNTDEFLDALFELSTIKFPVVLLDKKIYGLDFPCVMSDNKAGGFLATQALIDAGHTRIGFIMSDEIHHPQTTRNRYLGYIDALNHSSIDFHTPYNDPASNARVIVDYVKTSGLTGMICENDLIALGLMTELQNAGFHIPNDLSIVGFDDIQAAGLSNPPLTTIAQDFNRIGAEAGRVLMTWIETGVIPDDTYISVQLMMRQSTSSITTNTTLK</sequence>
<evidence type="ECO:0000313" key="6">
    <source>
        <dbReference type="EMBL" id="MQW40011.1"/>
    </source>
</evidence>
<dbReference type="SUPFAM" id="SSF46785">
    <property type="entry name" value="Winged helix' DNA-binding domain"/>
    <property type="match status" value="1"/>
</dbReference>
<evidence type="ECO:0000256" key="3">
    <source>
        <dbReference type="ARBA" id="ARBA00023125"/>
    </source>
</evidence>
<gene>
    <name evidence="6" type="ORF">GHI93_08730</name>
</gene>
<dbReference type="Gene3D" id="3.40.50.2300">
    <property type="match status" value="2"/>
</dbReference>
<comment type="caution">
    <text evidence="6">The sequence shown here is derived from an EMBL/GenBank/DDBJ whole genome shotgun (WGS) entry which is preliminary data.</text>
</comment>
<evidence type="ECO:0000256" key="4">
    <source>
        <dbReference type="ARBA" id="ARBA00023163"/>
    </source>
</evidence>
<proteinExistence type="predicted"/>
<evidence type="ECO:0000313" key="7">
    <source>
        <dbReference type="Proteomes" id="UP000439550"/>
    </source>
</evidence>
<dbReference type="InterPro" id="IPR046335">
    <property type="entry name" value="LacI/GalR-like_sensor"/>
</dbReference>
<dbReference type="InterPro" id="IPR028082">
    <property type="entry name" value="Peripla_BP_I"/>
</dbReference>
<keyword evidence="4" id="KW-0804">Transcription</keyword>
<feature type="domain" description="HTH gntR-type" evidence="5">
    <location>
        <begin position="3"/>
        <end position="71"/>
    </location>
</feature>
<dbReference type="PRINTS" id="PR00035">
    <property type="entry name" value="HTHGNTR"/>
</dbReference>
<dbReference type="Pfam" id="PF00392">
    <property type="entry name" value="GntR"/>
    <property type="match status" value="1"/>
</dbReference>
<dbReference type="CDD" id="cd06267">
    <property type="entry name" value="PBP1_LacI_sugar_binding-like"/>
    <property type="match status" value="1"/>
</dbReference>
<dbReference type="CDD" id="cd07377">
    <property type="entry name" value="WHTH_GntR"/>
    <property type="match status" value="1"/>
</dbReference>
<keyword evidence="2" id="KW-0805">Transcription regulation</keyword>
<dbReference type="GO" id="GO:0000976">
    <property type="term" value="F:transcription cis-regulatory region binding"/>
    <property type="evidence" value="ECO:0007669"/>
    <property type="project" value="TreeGrafter"/>
</dbReference>
<dbReference type="EMBL" id="WITJ01000011">
    <property type="protein sequence ID" value="MQW40011.1"/>
    <property type="molecule type" value="Genomic_DNA"/>
</dbReference>
<dbReference type="OrthoDB" id="9775106at2"/>
<dbReference type="Pfam" id="PF13377">
    <property type="entry name" value="Peripla_BP_3"/>
    <property type="match status" value="1"/>
</dbReference>
<protein>
    <submittedName>
        <fullName evidence="6">GntR family transcriptional regulator</fullName>
    </submittedName>
</protein>
<keyword evidence="1" id="KW-0678">Repressor</keyword>
<dbReference type="InterPro" id="IPR000524">
    <property type="entry name" value="Tscrpt_reg_HTH_GntR"/>
</dbReference>
<evidence type="ECO:0000259" key="5">
    <source>
        <dbReference type="PROSITE" id="PS50949"/>
    </source>
</evidence>
<dbReference type="InterPro" id="IPR036388">
    <property type="entry name" value="WH-like_DNA-bd_sf"/>
</dbReference>
<name>A0A7X2D109_9LACT</name>
<dbReference type="PANTHER" id="PTHR30146">
    <property type="entry name" value="LACI-RELATED TRANSCRIPTIONAL REPRESSOR"/>
    <property type="match status" value="1"/>
</dbReference>
<dbReference type="GO" id="GO:0003700">
    <property type="term" value="F:DNA-binding transcription factor activity"/>
    <property type="evidence" value="ECO:0007669"/>
    <property type="project" value="InterPro"/>
</dbReference>
<dbReference type="SUPFAM" id="SSF53822">
    <property type="entry name" value="Periplasmic binding protein-like I"/>
    <property type="match status" value="1"/>
</dbReference>
<accession>A0A7X2D109</accession>
<evidence type="ECO:0000256" key="2">
    <source>
        <dbReference type="ARBA" id="ARBA00023015"/>
    </source>
</evidence>
<dbReference type="InterPro" id="IPR036390">
    <property type="entry name" value="WH_DNA-bd_sf"/>
</dbReference>
<dbReference type="PANTHER" id="PTHR30146:SF148">
    <property type="entry name" value="HTH-TYPE TRANSCRIPTIONAL REPRESSOR PURR-RELATED"/>
    <property type="match status" value="1"/>
</dbReference>
<dbReference type="RefSeq" id="WP_153496676.1">
    <property type="nucleotide sequence ID" value="NZ_CAXYUY010000034.1"/>
</dbReference>
<dbReference type="SMART" id="SM00345">
    <property type="entry name" value="HTH_GNTR"/>
    <property type="match status" value="1"/>
</dbReference>
<evidence type="ECO:0000256" key="1">
    <source>
        <dbReference type="ARBA" id="ARBA00022491"/>
    </source>
</evidence>
<organism evidence="6 7">
    <name type="scientific">Lactococcus hircilactis</name>
    <dbReference type="NCBI Taxonomy" id="1494462"/>
    <lineage>
        <taxon>Bacteria</taxon>
        <taxon>Bacillati</taxon>
        <taxon>Bacillota</taxon>
        <taxon>Bacilli</taxon>
        <taxon>Lactobacillales</taxon>
        <taxon>Streptococcaceae</taxon>
        <taxon>Lactococcus</taxon>
    </lineage>
</organism>
<reference evidence="6 7" key="1">
    <citation type="submission" date="2019-10" db="EMBL/GenBank/DDBJ databases">
        <authorList>
            <person name="Dong K."/>
        </authorList>
    </citation>
    <scope>NUCLEOTIDE SEQUENCE [LARGE SCALE GENOMIC DNA]</scope>
    <source>
        <strain evidence="6 7">DSM 28960</strain>
    </source>
</reference>
<keyword evidence="3" id="KW-0238">DNA-binding</keyword>
<dbReference type="Proteomes" id="UP000439550">
    <property type="component" value="Unassembled WGS sequence"/>
</dbReference>
<dbReference type="PROSITE" id="PS50949">
    <property type="entry name" value="HTH_GNTR"/>
    <property type="match status" value="1"/>
</dbReference>
<dbReference type="Gene3D" id="1.10.10.10">
    <property type="entry name" value="Winged helix-like DNA-binding domain superfamily/Winged helix DNA-binding domain"/>
    <property type="match status" value="1"/>
</dbReference>